<reference evidence="2" key="1">
    <citation type="journal article" date="2021" name="Environ. Microbiol.">
        <title>Genomic characterization of three novel Desulfobacterota classes expand the metabolic and phylogenetic diversity of the phylum.</title>
        <authorList>
            <person name="Murphy C.L."/>
            <person name="Biggerstaff J."/>
            <person name="Eichhorn A."/>
            <person name="Ewing E."/>
            <person name="Shahan R."/>
            <person name="Soriano D."/>
            <person name="Stewart S."/>
            <person name="VanMol K."/>
            <person name="Walker R."/>
            <person name="Walters P."/>
            <person name="Elshahed M.S."/>
            <person name="Youssef N.H."/>
        </authorList>
    </citation>
    <scope>NUCLEOTIDE SEQUENCE</scope>
    <source>
        <strain evidence="2">Zod_Metabat.24</strain>
    </source>
</reference>
<protein>
    <submittedName>
        <fullName evidence="2">DUF374 domain-containing protein</fullName>
    </submittedName>
</protein>
<sequence>MKKKNNDFPWDIKNPEQYGVHFGPYDDSRFKPTRRLMFKTGIPSMMLIIGSFYKSSKVYVIGKPLEDELLSKGKGIIYAHWHRYAQYYFMYASHKRHVIMSSHKDSGEVGARTMKSVGILTVRGAPKKVKKGGRIKDMKGKEALDAMIKLIKDEGFHAGLTVDGPSGPALVLKKGLVHLARESGSPILVMSAAARPHFTLPTWDGMWMPAPLSKIVYIFTGPFYVPKNADDEKIEEIRVEIEGHMREGVKMAELYWKDTDIRGRLGEPVRIETYFSPKF</sequence>
<evidence type="ECO:0000313" key="3">
    <source>
        <dbReference type="Proteomes" id="UP000809273"/>
    </source>
</evidence>
<feature type="domain" description="DUF374" evidence="1">
    <location>
        <begin position="93"/>
        <end position="169"/>
    </location>
</feature>
<comment type="caution">
    <text evidence="2">The sequence shown here is derived from an EMBL/GenBank/DDBJ whole genome shotgun (WGS) entry which is preliminary data.</text>
</comment>
<gene>
    <name evidence="2" type="ORF">JW984_13485</name>
</gene>
<dbReference type="Proteomes" id="UP000809273">
    <property type="component" value="Unassembled WGS sequence"/>
</dbReference>
<organism evidence="2 3">
    <name type="scientific">Candidatus Zymogenus saltonus</name>
    <dbReference type="NCBI Taxonomy" id="2844893"/>
    <lineage>
        <taxon>Bacteria</taxon>
        <taxon>Deltaproteobacteria</taxon>
        <taxon>Candidatus Zymogenia</taxon>
        <taxon>Candidatus Zymogeniales</taxon>
        <taxon>Candidatus Zymogenaceae</taxon>
        <taxon>Candidatus Zymogenus</taxon>
    </lineage>
</organism>
<dbReference type="EMBL" id="JAFGIX010000069">
    <property type="protein sequence ID" value="MBN1574204.1"/>
    <property type="molecule type" value="Genomic_DNA"/>
</dbReference>
<name>A0A9D8PPC5_9DELT</name>
<reference evidence="2" key="2">
    <citation type="submission" date="2021-01" db="EMBL/GenBank/DDBJ databases">
        <authorList>
            <person name="Hahn C.R."/>
            <person name="Youssef N.H."/>
            <person name="Elshahed M."/>
        </authorList>
    </citation>
    <scope>NUCLEOTIDE SEQUENCE</scope>
    <source>
        <strain evidence="2">Zod_Metabat.24</strain>
    </source>
</reference>
<dbReference type="Pfam" id="PF04028">
    <property type="entry name" value="DUF374"/>
    <property type="match status" value="1"/>
</dbReference>
<evidence type="ECO:0000259" key="1">
    <source>
        <dbReference type="Pfam" id="PF04028"/>
    </source>
</evidence>
<evidence type="ECO:0000313" key="2">
    <source>
        <dbReference type="EMBL" id="MBN1574204.1"/>
    </source>
</evidence>
<dbReference type="AlphaFoldDB" id="A0A9D8PPC5"/>
<dbReference type="InterPro" id="IPR007172">
    <property type="entry name" value="DUF374"/>
</dbReference>
<accession>A0A9D8PPC5</accession>
<proteinExistence type="predicted"/>